<dbReference type="EMBL" id="QTJX01000001">
    <property type="protein sequence ID" value="RDY61129.1"/>
    <property type="molecule type" value="Genomic_DNA"/>
</dbReference>
<comment type="caution">
    <text evidence="1">The sequence shown here is derived from an EMBL/GenBank/DDBJ whole genome shotgun (WGS) entry which is preliminary data.</text>
</comment>
<dbReference type="OrthoDB" id="1441759at2"/>
<dbReference type="RefSeq" id="WP_116183012.1">
    <property type="nucleotide sequence ID" value="NZ_QTJX01000001.1"/>
</dbReference>
<keyword evidence="2" id="KW-1185">Reference proteome</keyword>
<protein>
    <submittedName>
        <fullName evidence="1">Uncharacterized protein</fullName>
    </submittedName>
</protein>
<organism evidence="1 2">
    <name type="scientific">Flagellimonas nanhaiensis</name>
    <dbReference type="NCBI Taxonomy" id="2292706"/>
    <lineage>
        <taxon>Bacteria</taxon>
        <taxon>Pseudomonadati</taxon>
        <taxon>Bacteroidota</taxon>
        <taxon>Flavobacteriia</taxon>
        <taxon>Flavobacteriales</taxon>
        <taxon>Flavobacteriaceae</taxon>
        <taxon>Flagellimonas</taxon>
    </lineage>
</organism>
<gene>
    <name evidence="1" type="ORF">DX873_02875</name>
</gene>
<dbReference type="Gene3D" id="2.60.120.10">
    <property type="entry name" value="Jelly Rolls"/>
    <property type="match status" value="1"/>
</dbReference>
<evidence type="ECO:0000313" key="1">
    <source>
        <dbReference type="EMBL" id="RDY61129.1"/>
    </source>
</evidence>
<dbReference type="AlphaFoldDB" id="A0A371JTN9"/>
<dbReference type="Proteomes" id="UP000261828">
    <property type="component" value="Unassembled WGS sequence"/>
</dbReference>
<sequence>MGLIEKYQIPETGAHPFLIKDSWQVSKLNYQAKEYQVGKLEYFNKHEHTNRALALLKGKTVLVFTRDFGQYNVVAMKRGLAYNIPKKTHYALVLEEDSELFSVEPPNTDQIDTERNHLTEEHLQTIREKITKEFQNYHE</sequence>
<name>A0A371JTN9_9FLAO</name>
<reference evidence="1 2" key="1">
    <citation type="submission" date="2018-08" db="EMBL/GenBank/DDBJ databases">
        <title>Muricauda nanhaiensis sp. nov., isolated from seawater of the South China Sea.</title>
        <authorList>
            <person name="Dang Y."/>
        </authorList>
    </citation>
    <scope>NUCLEOTIDE SEQUENCE [LARGE SCALE GENOMIC DNA]</scope>
    <source>
        <strain evidence="1 2">SM1704</strain>
    </source>
</reference>
<proteinExistence type="predicted"/>
<dbReference type="InterPro" id="IPR014710">
    <property type="entry name" value="RmlC-like_jellyroll"/>
</dbReference>
<evidence type="ECO:0000313" key="2">
    <source>
        <dbReference type="Proteomes" id="UP000261828"/>
    </source>
</evidence>
<accession>A0A371JTN9</accession>